<dbReference type="AlphaFoldDB" id="A0A914I6J8"/>
<reference evidence="3" key="1">
    <citation type="submission" date="2022-11" db="UniProtKB">
        <authorList>
            <consortium name="WormBaseParasite"/>
        </authorList>
    </citation>
    <scope>IDENTIFICATION</scope>
</reference>
<sequence length="713" mass="78329">MASSSAGGMGGISTISTKNFEASEFEFRKIVEEFILSNKGAHYNQPIHCRRRFSRADGVGPVPNSDRSIDRSNTLTGRADIAAALKCPGIQMLKVWRIWAKQWPNSLPAFCPLWPAQNVDMAILARTSSTAFVVGIGSFMAYKLFCRMARSNCLWTTLDQLVQQRTLATLVDPSSTSPSRTVELTEGFYAVRLGGENELLRKLDECLCGKDSASTDVAGTARQDEKVAVVQVRHGSTLRRLIRQNKRVQREGIEALQQEQNATEGILMRGERRHKQERDDDEESMISGISNLTSASRIKPNPHAVERVPPLQLPQEDESAAVTAASSSAVSTPMSALLHCPNADEELCWENEFSSASEAGDAVDARQTDDEMGEPEGLFLFRERCNSLGSISQLSAMKNLERMFRGMPDWHAEPNIDECHLVGTQLQQQHQLVDTALDNLRDLDRLESATNVSSSMASSRLARRCWLETEDGTNRPAAAAFPREAYKIVGPKSDFDFSEMSSICSRSQLIAAERGRKQQQHFSACRSQGLWELCGADVDRRNSSRFSSEKITIGASGDDGTEQYQKHQQQQLLTPMSSTGISSSTMVDSVISCHSSLASTSAFSTRQRSCTDDGAGGGDAGVMFDSAIVSDSAQSNLGLGDGIEHENEDDFDGLSRLAKDGVIRRFCPPNAAAQISDHSTPVRQYQKRAVAATQQRRRGSSAHGSENSLEWFY</sequence>
<feature type="region of interest" description="Disordered" evidence="1">
    <location>
        <begin position="691"/>
        <end position="713"/>
    </location>
</feature>
<feature type="region of interest" description="Disordered" evidence="1">
    <location>
        <begin position="545"/>
        <end position="579"/>
    </location>
</feature>
<dbReference type="WBParaSite" id="Gr19_v10_g7089.t2">
    <property type="protein sequence ID" value="Gr19_v10_g7089.t2"/>
    <property type="gene ID" value="Gr19_v10_g7089"/>
</dbReference>
<feature type="compositionally biased region" description="Polar residues" evidence="1">
    <location>
        <begin position="702"/>
        <end position="713"/>
    </location>
</feature>
<organism evidence="2 3">
    <name type="scientific">Globodera rostochiensis</name>
    <name type="common">Golden nematode worm</name>
    <name type="synonym">Heterodera rostochiensis</name>
    <dbReference type="NCBI Taxonomy" id="31243"/>
    <lineage>
        <taxon>Eukaryota</taxon>
        <taxon>Metazoa</taxon>
        <taxon>Ecdysozoa</taxon>
        <taxon>Nematoda</taxon>
        <taxon>Chromadorea</taxon>
        <taxon>Rhabditida</taxon>
        <taxon>Tylenchina</taxon>
        <taxon>Tylenchomorpha</taxon>
        <taxon>Tylenchoidea</taxon>
        <taxon>Heteroderidae</taxon>
        <taxon>Heteroderinae</taxon>
        <taxon>Globodera</taxon>
    </lineage>
</organism>
<protein>
    <submittedName>
        <fullName evidence="3">Uncharacterized protein</fullName>
    </submittedName>
</protein>
<dbReference type="Proteomes" id="UP000887572">
    <property type="component" value="Unplaced"/>
</dbReference>
<name>A0A914I6J8_GLORO</name>
<evidence type="ECO:0000256" key="1">
    <source>
        <dbReference type="SAM" id="MobiDB-lite"/>
    </source>
</evidence>
<evidence type="ECO:0000313" key="3">
    <source>
        <dbReference type="WBParaSite" id="Gr19_v10_g7089.t2"/>
    </source>
</evidence>
<accession>A0A914I6J8</accession>
<proteinExistence type="predicted"/>
<evidence type="ECO:0000313" key="2">
    <source>
        <dbReference type="Proteomes" id="UP000887572"/>
    </source>
</evidence>
<keyword evidence="2" id="KW-1185">Reference proteome</keyword>